<name>A0ABU2U8D4_9ACTN</name>
<dbReference type="Gene3D" id="3.60.40.10">
    <property type="entry name" value="PPM-type phosphatase domain"/>
    <property type="match status" value="1"/>
</dbReference>
<dbReference type="Proteomes" id="UP001183809">
    <property type="component" value="Unassembled WGS sequence"/>
</dbReference>
<dbReference type="PANTHER" id="PTHR43156:SF2">
    <property type="entry name" value="STAGE II SPORULATION PROTEIN E"/>
    <property type="match status" value="1"/>
</dbReference>
<dbReference type="RefSeq" id="WP_311700921.1">
    <property type="nucleotide sequence ID" value="NZ_JAVREY010000112.1"/>
</dbReference>
<sequence>MAQIRNMLRALLYDQRTPPSAVLSRLDRTLDAITDNPVTTACLARIEPEDEGGWTLRWSSAGHPPPLLLTPERQVRYLQADPDLPLGVDITQPRHDHTRLLPPEATVIFFTDGLIEHSEHLVEAGLERLAALVAEHAALPLRHFVQVLVDLHPSDGHDDMAILALRTPRA</sequence>
<gene>
    <name evidence="3" type="ORF">RM764_42220</name>
</gene>
<evidence type="ECO:0000313" key="3">
    <source>
        <dbReference type="EMBL" id="MDT0469493.1"/>
    </source>
</evidence>
<dbReference type="InterPro" id="IPR036457">
    <property type="entry name" value="PPM-type-like_dom_sf"/>
</dbReference>
<keyword evidence="1 3" id="KW-0378">Hydrolase</keyword>
<dbReference type="InterPro" id="IPR052016">
    <property type="entry name" value="Bact_Sigma-Reg"/>
</dbReference>
<evidence type="ECO:0000256" key="1">
    <source>
        <dbReference type="ARBA" id="ARBA00022801"/>
    </source>
</evidence>
<feature type="domain" description="PPM-type phosphatase" evidence="2">
    <location>
        <begin position="1"/>
        <end position="167"/>
    </location>
</feature>
<evidence type="ECO:0000259" key="2">
    <source>
        <dbReference type="SMART" id="SM00331"/>
    </source>
</evidence>
<dbReference type="EC" id="3.1.3.16" evidence="3"/>
<dbReference type="Pfam" id="PF07228">
    <property type="entry name" value="SpoIIE"/>
    <property type="match status" value="1"/>
</dbReference>
<evidence type="ECO:0000313" key="4">
    <source>
        <dbReference type="Proteomes" id="UP001183809"/>
    </source>
</evidence>
<dbReference type="PANTHER" id="PTHR43156">
    <property type="entry name" value="STAGE II SPORULATION PROTEIN E-RELATED"/>
    <property type="match status" value="1"/>
</dbReference>
<dbReference type="GO" id="GO:0004722">
    <property type="term" value="F:protein serine/threonine phosphatase activity"/>
    <property type="evidence" value="ECO:0007669"/>
    <property type="project" value="UniProtKB-EC"/>
</dbReference>
<organism evidence="3 4">
    <name type="scientific">Streptomyces gibsoniae</name>
    <dbReference type="NCBI Taxonomy" id="3075529"/>
    <lineage>
        <taxon>Bacteria</taxon>
        <taxon>Bacillati</taxon>
        <taxon>Actinomycetota</taxon>
        <taxon>Actinomycetes</taxon>
        <taxon>Kitasatosporales</taxon>
        <taxon>Streptomycetaceae</taxon>
        <taxon>Streptomyces</taxon>
    </lineage>
</organism>
<reference evidence="4" key="1">
    <citation type="submission" date="2023-07" db="EMBL/GenBank/DDBJ databases">
        <title>30 novel species of actinomycetes from the DSMZ collection.</title>
        <authorList>
            <person name="Nouioui I."/>
        </authorList>
    </citation>
    <scope>NUCLEOTIDE SEQUENCE [LARGE SCALE GENOMIC DNA]</scope>
    <source>
        <strain evidence="4">DSM 41699</strain>
    </source>
</reference>
<comment type="caution">
    <text evidence="3">The sequence shown here is derived from an EMBL/GenBank/DDBJ whole genome shotgun (WGS) entry which is preliminary data.</text>
</comment>
<dbReference type="InterPro" id="IPR001932">
    <property type="entry name" value="PPM-type_phosphatase-like_dom"/>
</dbReference>
<protein>
    <submittedName>
        <fullName evidence="3">PP2C family protein-serine/threonine phosphatase</fullName>
        <ecNumber evidence="3">3.1.3.16</ecNumber>
    </submittedName>
</protein>
<dbReference type="EMBL" id="JAVREY010000112">
    <property type="protein sequence ID" value="MDT0469493.1"/>
    <property type="molecule type" value="Genomic_DNA"/>
</dbReference>
<keyword evidence="4" id="KW-1185">Reference proteome</keyword>
<accession>A0ABU2U8D4</accession>
<dbReference type="SMART" id="SM00331">
    <property type="entry name" value="PP2C_SIG"/>
    <property type="match status" value="1"/>
</dbReference>
<proteinExistence type="predicted"/>